<name>A0A2P2PRV6_RHIMU</name>
<reference evidence="1" key="1">
    <citation type="submission" date="2018-02" db="EMBL/GenBank/DDBJ databases">
        <title>Rhizophora mucronata_Transcriptome.</title>
        <authorList>
            <person name="Meera S.P."/>
            <person name="Sreeshan A."/>
            <person name="Augustine A."/>
        </authorList>
    </citation>
    <scope>NUCLEOTIDE SEQUENCE</scope>
    <source>
        <tissue evidence="1">Leaf</tissue>
    </source>
</reference>
<sequence length="23" mass="2620">MQIGNSNLCYSRCMQNNSTLSRV</sequence>
<protein>
    <submittedName>
        <fullName evidence="1">Uncharacterized protein</fullName>
    </submittedName>
</protein>
<accession>A0A2P2PRV6</accession>
<dbReference type="AlphaFoldDB" id="A0A2P2PRV6"/>
<organism evidence="1">
    <name type="scientific">Rhizophora mucronata</name>
    <name type="common">Asiatic mangrove</name>
    <dbReference type="NCBI Taxonomy" id="61149"/>
    <lineage>
        <taxon>Eukaryota</taxon>
        <taxon>Viridiplantae</taxon>
        <taxon>Streptophyta</taxon>
        <taxon>Embryophyta</taxon>
        <taxon>Tracheophyta</taxon>
        <taxon>Spermatophyta</taxon>
        <taxon>Magnoliopsida</taxon>
        <taxon>eudicotyledons</taxon>
        <taxon>Gunneridae</taxon>
        <taxon>Pentapetalae</taxon>
        <taxon>rosids</taxon>
        <taxon>fabids</taxon>
        <taxon>Malpighiales</taxon>
        <taxon>Rhizophoraceae</taxon>
        <taxon>Rhizophora</taxon>
    </lineage>
</organism>
<dbReference type="EMBL" id="GGEC01076982">
    <property type="protein sequence ID" value="MBX57466.1"/>
    <property type="molecule type" value="Transcribed_RNA"/>
</dbReference>
<proteinExistence type="predicted"/>
<evidence type="ECO:0000313" key="1">
    <source>
        <dbReference type="EMBL" id="MBX57466.1"/>
    </source>
</evidence>